<evidence type="ECO:0000313" key="2">
    <source>
        <dbReference type="EMBL" id="SVB74468.1"/>
    </source>
</evidence>
<protein>
    <recommendedName>
        <fullName evidence="1">NAD(P)-binding domain-containing protein</fullName>
    </recommendedName>
</protein>
<gene>
    <name evidence="2" type="ORF">METZ01_LOCUS227322</name>
</gene>
<evidence type="ECO:0000259" key="1">
    <source>
        <dbReference type="Pfam" id="PF16363"/>
    </source>
</evidence>
<dbReference type="Pfam" id="PF16363">
    <property type="entry name" value="GDP_Man_Dehyd"/>
    <property type="match status" value="1"/>
</dbReference>
<sequence length="301" mass="34431">MVTGGRGFIGSHFVELAIDLGYNVIDYDSLTYASNLSLPVDEAYPQYKFEERDIQHLTHIPPNIDWIVNFAAESHVDNSITSPDLFIKSNVLGVYNILNLIRGRVYHQPKLLHVSTDEVYGDFQDTPFTEKDVLTPSNPYSASKAAAEMLIMAYGRTYDIEYIITRSTNNYGLRQYPEKLIPNCVESIRHGKKIPIHGDGSYVRDWIRVEDNAAGIMTAMNHGTIGEIYNIGANNPMSNLQIVQEVVKWFGLEYDEETYIEFVKDRMGQDKRYAINSNKIRDLGWKTQFKKGLHDYLTIDE</sequence>
<reference evidence="2" key="1">
    <citation type="submission" date="2018-05" db="EMBL/GenBank/DDBJ databases">
        <authorList>
            <person name="Lanie J.A."/>
            <person name="Ng W.-L."/>
            <person name="Kazmierczak K.M."/>
            <person name="Andrzejewski T.M."/>
            <person name="Davidsen T.M."/>
            <person name="Wayne K.J."/>
            <person name="Tettelin H."/>
            <person name="Glass J.I."/>
            <person name="Rusch D."/>
            <person name="Podicherti R."/>
            <person name="Tsui H.-C.T."/>
            <person name="Winkler M.E."/>
        </authorList>
    </citation>
    <scope>NUCLEOTIDE SEQUENCE</scope>
</reference>
<dbReference type="InterPro" id="IPR036291">
    <property type="entry name" value="NAD(P)-bd_dom_sf"/>
</dbReference>
<organism evidence="2">
    <name type="scientific">marine metagenome</name>
    <dbReference type="NCBI Taxonomy" id="408172"/>
    <lineage>
        <taxon>unclassified sequences</taxon>
        <taxon>metagenomes</taxon>
        <taxon>ecological metagenomes</taxon>
    </lineage>
</organism>
<accession>A0A382GH16</accession>
<dbReference type="Gene3D" id="3.40.50.720">
    <property type="entry name" value="NAD(P)-binding Rossmann-like Domain"/>
    <property type="match status" value="1"/>
</dbReference>
<dbReference type="SUPFAM" id="SSF51735">
    <property type="entry name" value="NAD(P)-binding Rossmann-fold domains"/>
    <property type="match status" value="1"/>
</dbReference>
<dbReference type="AlphaFoldDB" id="A0A382GH16"/>
<dbReference type="InterPro" id="IPR016040">
    <property type="entry name" value="NAD(P)-bd_dom"/>
</dbReference>
<name>A0A382GH16_9ZZZZ</name>
<dbReference type="PANTHER" id="PTHR43000">
    <property type="entry name" value="DTDP-D-GLUCOSE 4,6-DEHYDRATASE-RELATED"/>
    <property type="match status" value="1"/>
</dbReference>
<feature type="domain" description="NAD(P)-binding" evidence="1">
    <location>
        <begin position="1"/>
        <end position="289"/>
    </location>
</feature>
<dbReference type="Gene3D" id="3.90.25.10">
    <property type="entry name" value="UDP-galactose 4-epimerase, domain 1"/>
    <property type="match status" value="1"/>
</dbReference>
<dbReference type="EMBL" id="UINC01055507">
    <property type="protein sequence ID" value="SVB74468.1"/>
    <property type="molecule type" value="Genomic_DNA"/>
</dbReference>
<proteinExistence type="predicted"/>